<evidence type="ECO:0000256" key="1">
    <source>
        <dbReference type="SAM" id="MobiDB-lite"/>
    </source>
</evidence>
<proteinExistence type="predicted"/>
<sequence length="117" mass="12327">MATQKSTQTTTVAGRNTPTSSTRNATREANSKQSLNASQLRLVLQTVALRADTARKVLAYSGSERESRNAAIDAVDAILAGIGAITDGHSGTNVVGDADRWNFGPHFACAGKEVDHE</sequence>
<dbReference type="Proteomes" id="UP000281118">
    <property type="component" value="Unassembled WGS sequence"/>
</dbReference>
<evidence type="ECO:0000313" key="3">
    <source>
        <dbReference type="Proteomes" id="UP000281118"/>
    </source>
</evidence>
<feature type="region of interest" description="Disordered" evidence="1">
    <location>
        <begin position="1"/>
        <end position="34"/>
    </location>
</feature>
<dbReference type="RefSeq" id="WP_126018972.1">
    <property type="nucleotide sequence ID" value="NZ_RXFT01000001.1"/>
</dbReference>
<gene>
    <name evidence="2" type="ORF">EJP67_02245</name>
</gene>
<feature type="compositionally biased region" description="Polar residues" evidence="1">
    <location>
        <begin position="1"/>
        <end position="24"/>
    </location>
</feature>
<dbReference type="OrthoDB" id="9986788at2"/>
<organism evidence="2 3">
    <name type="scientific">Variovorax guangxiensis</name>
    <dbReference type="NCBI Taxonomy" id="1775474"/>
    <lineage>
        <taxon>Bacteria</taxon>
        <taxon>Pseudomonadati</taxon>
        <taxon>Pseudomonadota</taxon>
        <taxon>Betaproteobacteria</taxon>
        <taxon>Burkholderiales</taxon>
        <taxon>Comamonadaceae</taxon>
        <taxon>Variovorax</taxon>
    </lineage>
</organism>
<evidence type="ECO:0000313" key="2">
    <source>
        <dbReference type="EMBL" id="RUR65874.1"/>
    </source>
</evidence>
<protein>
    <submittedName>
        <fullName evidence="2">Uncharacterized protein</fullName>
    </submittedName>
</protein>
<dbReference type="EMBL" id="RXFT01000001">
    <property type="protein sequence ID" value="RUR65874.1"/>
    <property type="molecule type" value="Genomic_DNA"/>
</dbReference>
<reference evidence="2 3" key="1">
    <citation type="submission" date="2018-12" db="EMBL/GenBank/DDBJ databases">
        <title>The genome sequences of Variovorax guangxiensis DSM 27352.</title>
        <authorList>
            <person name="Gao J."/>
            <person name="Sun J."/>
        </authorList>
    </citation>
    <scope>NUCLEOTIDE SEQUENCE [LARGE SCALE GENOMIC DNA]</scope>
    <source>
        <strain evidence="2 3">DSM 27352</strain>
    </source>
</reference>
<name>A0A3S0ZBR9_9BURK</name>
<comment type="caution">
    <text evidence="2">The sequence shown here is derived from an EMBL/GenBank/DDBJ whole genome shotgun (WGS) entry which is preliminary data.</text>
</comment>
<accession>A0A3S0ZBR9</accession>
<dbReference type="AlphaFoldDB" id="A0A3S0ZBR9"/>